<dbReference type="eggNOG" id="ENOG5030M9P">
    <property type="taxonomic scope" value="Bacteria"/>
</dbReference>
<reference evidence="3 4" key="1">
    <citation type="submission" date="2016-04" db="EMBL/GenBank/DDBJ databases">
        <title>Draft Genome Sequences of Staphylococcus capitis Strain H36, S. capitis Strain H65, S. cohnii Strain H62, S. hominis Strain H69, Mycobacterium iranicum Strain H39, Plantibacter sp. Strain H53, Pseudomonas oryzihabitans Strain H72, and Microbacterium sp. Strain H83, isolated from residential settings.</title>
        <authorList>
            <person name="Lymperopoulou D."/>
            <person name="Adams R.I."/>
            <person name="Lindow S."/>
            <person name="Coil D.A."/>
            <person name="Jospin G."/>
            <person name="Eisen J.A."/>
        </authorList>
    </citation>
    <scope>NUCLEOTIDE SEQUENCE [LARGE SCALE GENOMIC DNA]</scope>
    <source>
        <strain evidence="3 4">H39</strain>
    </source>
</reference>
<feature type="chain" id="PRO_5038925864" description="DUF4333 domain-containing protein" evidence="1">
    <location>
        <begin position="20"/>
        <end position="170"/>
    </location>
</feature>
<dbReference type="Pfam" id="PF14230">
    <property type="entry name" value="DUF4333"/>
    <property type="match status" value="2"/>
</dbReference>
<dbReference type="AlphaFoldDB" id="A0A178M161"/>
<sequence>MVKALLTSCGAALALSACSFSFGGLDYDRLESEITNKLNESYSSIGEKVSSVECPEQSPSPKAGSAFDCTAEVGGQTVRVGVTVKDDDYNVNYETRDTLYELPTVADTLAEEVSNQVGFPVTVDCGDGLKAVEVGTTFDCTASDDQGAERTVQVTAAPVGENDSWELLDS</sequence>
<organism evidence="3 4">
    <name type="scientific">Mycolicibacterium iranicum</name>
    <name type="common">Mycobacterium iranicum</name>
    <dbReference type="NCBI Taxonomy" id="912594"/>
    <lineage>
        <taxon>Bacteria</taxon>
        <taxon>Bacillati</taxon>
        <taxon>Actinomycetota</taxon>
        <taxon>Actinomycetes</taxon>
        <taxon>Mycobacteriales</taxon>
        <taxon>Mycobacteriaceae</taxon>
        <taxon>Mycolicibacterium</taxon>
    </lineage>
</organism>
<evidence type="ECO:0000259" key="2">
    <source>
        <dbReference type="Pfam" id="PF14230"/>
    </source>
</evidence>
<dbReference type="InterPro" id="IPR025637">
    <property type="entry name" value="DUF4333"/>
</dbReference>
<gene>
    <name evidence="3" type="ORF">A4X20_02365</name>
</gene>
<dbReference type="EMBL" id="LWCS01000002">
    <property type="protein sequence ID" value="OAN41730.1"/>
    <property type="molecule type" value="Genomic_DNA"/>
</dbReference>
<evidence type="ECO:0000256" key="1">
    <source>
        <dbReference type="SAM" id="SignalP"/>
    </source>
</evidence>
<feature type="signal peptide" evidence="1">
    <location>
        <begin position="1"/>
        <end position="19"/>
    </location>
</feature>
<dbReference type="OrthoDB" id="5244388at2"/>
<dbReference type="RefSeq" id="WP_064279934.1">
    <property type="nucleotide sequence ID" value="NZ_LWCS01000002.1"/>
</dbReference>
<dbReference type="STRING" id="912594.AWC12_13165"/>
<dbReference type="PROSITE" id="PS51257">
    <property type="entry name" value="PROKAR_LIPOPROTEIN"/>
    <property type="match status" value="1"/>
</dbReference>
<comment type="caution">
    <text evidence="3">The sequence shown here is derived from an EMBL/GenBank/DDBJ whole genome shotgun (WGS) entry which is preliminary data.</text>
</comment>
<accession>A0A178M161</accession>
<name>A0A178M161_MYCIR</name>
<dbReference type="Proteomes" id="UP000078396">
    <property type="component" value="Unassembled WGS sequence"/>
</dbReference>
<evidence type="ECO:0000313" key="4">
    <source>
        <dbReference type="Proteomes" id="UP000078396"/>
    </source>
</evidence>
<evidence type="ECO:0000313" key="3">
    <source>
        <dbReference type="EMBL" id="OAN41730.1"/>
    </source>
</evidence>
<feature type="domain" description="DUF4333" evidence="2">
    <location>
        <begin position="14"/>
        <end position="88"/>
    </location>
</feature>
<keyword evidence="1" id="KW-0732">Signal</keyword>
<proteinExistence type="predicted"/>
<protein>
    <recommendedName>
        <fullName evidence="2">DUF4333 domain-containing protein</fullName>
    </recommendedName>
</protein>
<feature type="domain" description="DUF4333" evidence="2">
    <location>
        <begin position="105"/>
        <end position="156"/>
    </location>
</feature>